<sequence>MAPPRPCLPTDCLFHVFLRLNPVSIVRCAAVSRHWRRAVTDNTSEIRRHPTGRADRCLLLGLHHREMYPGELLYAPLACGDGLLLLCRGLPAEISVVNPFTGFHTTIARPGGLVPYRYVLHFCMAPSPTLSRITRLPKQCSMRNEDVSDKKMLMLATSEDDRLSLLRREEASLEVSVWLYVGDHGSGGDPENSWLLRQSIGIRKLIEDAGLSRFQTRLERFCPRSRSVILWIPHLGLLVLDPEGKRIQRAADDSHGHIWPYEIRLDTLLMLHENILV</sequence>
<proteinExistence type="predicted"/>
<dbReference type="Gene3D" id="1.20.1280.50">
    <property type="match status" value="1"/>
</dbReference>
<organism evidence="2">
    <name type="scientific">Panicum hallii</name>
    <dbReference type="NCBI Taxonomy" id="206008"/>
    <lineage>
        <taxon>Eukaryota</taxon>
        <taxon>Viridiplantae</taxon>
        <taxon>Streptophyta</taxon>
        <taxon>Embryophyta</taxon>
        <taxon>Tracheophyta</taxon>
        <taxon>Spermatophyta</taxon>
        <taxon>Magnoliopsida</taxon>
        <taxon>Liliopsida</taxon>
        <taxon>Poales</taxon>
        <taxon>Poaceae</taxon>
        <taxon>PACMAD clade</taxon>
        <taxon>Panicoideae</taxon>
        <taxon>Panicodae</taxon>
        <taxon>Paniceae</taxon>
        <taxon>Panicinae</taxon>
        <taxon>Panicum</taxon>
        <taxon>Panicum sect. Panicum</taxon>
    </lineage>
</organism>
<protein>
    <recommendedName>
        <fullName evidence="1">F-box domain-containing protein</fullName>
    </recommendedName>
</protein>
<dbReference type="CDD" id="cd09917">
    <property type="entry name" value="F-box_SF"/>
    <property type="match status" value="1"/>
</dbReference>
<name>A0A2T8I143_9POAL</name>
<dbReference type="PANTHER" id="PTHR35828:SF18">
    <property type="entry name" value="OS03G0703800 PROTEIN"/>
    <property type="match status" value="1"/>
</dbReference>
<gene>
    <name evidence="2" type="ORF">PAHAL_9G122500</name>
</gene>
<dbReference type="AlphaFoldDB" id="A0A2T8I143"/>
<dbReference type="InterPro" id="IPR036047">
    <property type="entry name" value="F-box-like_dom_sf"/>
</dbReference>
<evidence type="ECO:0000313" key="2">
    <source>
        <dbReference type="EMBL" id="PVH31349.1"/>
    </source>
</evidence>
<feature type="domain" description="F-box" evidence="1">
    <location>
        <begin position="8"/>
        <end position="48"/>
    </location>
</feature>
<dbReference type="PANTHER" id="PTHR35828">
    <property type="entry name" value="OS08G0203800 PROTEIN-RELATED"/>
    <property type="match status" value="1"/>
</dbReference>
<dbReference type="Pfam" id="PF00646">
    <property type="entry name" value="F-box"/>
    <property type="match status" value="1"/>
</dbReference>
<dbReference type="Proteomes" id="UP000243499">
    <property type="component" value="Chromosome 9"/>
</dbReference>
<evidence type="ECO:0000259" key="1">
    <source>
        <dbReference type="SMART" id="SM00256"/>
    </source>
</evidence>
<dbReference type="SMART" id="SM00256">
    <property type="entry name" value="FBOX"/>
    <property type="match status" value="1"/>
</dbReference>
<reference evidence="2" key="1">
    <citation type="submission" date="2018-04" db="EMBL/GenBank/DDBJ databases">
        <title>WGS assembly of Panicum hallii.</title>
        <authorList>
            <person name="Lovell J."/>
            <person name="Jenkins J."/>
            <person name="Lowry D."/>
            <person name="Mamidi S."/>
            <person name="Sreedasyam A."/>
            <person name="Weng X."/>
            <person name="Barry K."/>
            <person name="Bonette J."/>
            <person name="Campitelli B."/>
            <person name="Daum C."/>
            <person name="Gordon S."/>
            <person name="Gould B."/>
            <person name="Lipzen A."/>
            <person name="Macqueen A."/>
            <person name="Palacio-Mejia J."/>
            <person name="Plott C."/>
            <person name="Shakirov E."/>
            <person name="Shu S."/>
            <person name="Yoshinaga Y."/>
            <person name="Zane M."/>
            <person name="Rokhsar D."/>
            <person name="Grimwood J."/>
            <person name="Schmutz J."/>
            <person name="Juenger T."/>
        </authorList>
    </citation>
    <scope>NUCLEOTIDE SEQUENCE [LARGE SCALE GENOMIC DNA]</scope>
    <source>
        <strain evidence="2">FIL2</strain>
    </source>
</reference>
<dbReference type="SUPFAM" id="SSF81383">
    <property type="entry name" value="F-box domain"/>
    <property type="match status" value="1"/>
</dbReference>
<accession>A0A2T8I143</accession>
<dbReference type="InterPro" id="IPR001810">
    <property type="entry name" value="F-box_dom"/>
</dbReference>
<dbReference type="Gramene" id="PVH31349">
    <property type="protein sequence ID" value="PVH31349"/>
    <property type="gene ID" value="PAHAL_9G122500"/>
</dbReference>
<dbReference type="EMBL" id="CM008054">
    <property type="protein sequence ID" value="PVH31349.1"/>
    <property type="molecule type" value="Genomic_DNA"/>
</dbReference>